<evidence type="ECO:0000313" key="3">
    <source>
        <dbReference type="Proteomes" id="UP001165444"/>
    </source>
</evidence>
<dbReference type="Gene3D" id="2.40.128.410">
    <property type="match status" value="1"/>
</dbReference>
<dbReference type="EMBL" id="JAKZMM010000028">
    <property type="protein sequence ID" value="MCJ2381195.1"/>
    <property type="molecule type" value="Genomic_DNA"/>
</dbReference>
<keyword evidence="1" id="KW-0732">Signal</keyword>
<sequence length="188" mass="20218">MKRLVMMLVAFLLVGTGAMFAQEDTRAARKAAKEAEKAAQEAAEMQAFETAKKAIFDKDFVLEADRVEFKRGNFKYVTPSTNFVSLIDGKATVQLSFDGAFSGPNGIGGITVEGTPSNVEVETDKKGNVNFKMMVQGIGISASITIRMIEGSSKCTATVSPNFNSNRISFTGTVYPSAESSVFKGRTL</sequence>
<evidence type="ECO:0000256" key="1">
    <source>
        <dbReference type="SAM" id="SignalP"/>
    </source>
</evidence>
<keyword evidence="3" id="KW-1185">Reference proteome</keyword>
<dbReference type="Pfam" id="PF14059">
    <property type="entry name" value="DUF4251"/>
    <property type="match status" value="1"/>
</dbReference>
<feature type="chain" id="PRO_5045680355" evidence="1">
    <location>
        <begin position="22"/>
        <end position="188"/>
    </location>
</feature>
<protein>
    <submittedName>
        <fullName evidence="2">DUF4251 domain-containing protein</fullName>
    </submittedName>
</protein>
<feature type="signal peptide" evidence="1">
    <location>
        <begin position="1"/>
        <end position="21"/>
    </location>
</feature>
<gene>
    <name evidence="2" type="ORF">MUN53_11315</name>
</gene>
<accession>A0ABT0C2F6</accession>
<dbReference type="InterPro" id="IPR025347">
    <property type="entry name" value="DUF4251"/>
</dbReference>
<proteinExistence type="predicted"/>
<dbReference type="RefSeq" id="WP_243325515.1">
    <property type="nucleotide sequence ID" value="NZ_JAKZMM010000028.1"/>
</dbReference>
<evidence type="ECO:0000313" key="2">
    <source>
        <dbReference type="EMBL" id="MCJ2381195.1"/>
    </source>
</evidence>
<dbReference type="Proteomes" id="UP001165444">
    <property type="component" value="Unassembled WGS sequence"/>
</dbReference>
<comment type="caution">
    <text evidence="2">The sequence shown here is derived from an EMBL/GenBank/DDBJ whole genome shotgun (WGS) entry which is preliminary data.</text>
</comment>
<name>A0ABT0C2F6_9BACT</name>
<reference evidence="2 3" key="1">
    <citation type="submission" date="2022-03" db="EMBL/GenBank/DDBJ databases">
        <title>Parabacteroides sp. nov. isolated from swine feces.</title>
        <authorList>
            <person name="Bak J.E."/>
        </authorList>
    </citation>
    <scope>NUCLEOTIDE SEQUENCE [LARGE SCALE GENOMIC DNA]</scope>
    <source>
        <strain evidence="2 3">AGMB00274</strain>
    </source>
</reference>
<organism evidence="2 3">
    <name type="scientific">Parabacteroides faecalis</name>
    <dbReference type="NCBI Taxonomy" id="2924040"/>
    <lineage>
        <taxon>Bacteria</taxon>
        <taxon>Pseudomonadati</taxon>
        <taxon>Bacteroidota</taxon>
        <taxon>Bacteroidia</taxon>
        <taxon>Bacteroidales</taxon>
        <taxon>Tannerellaceae</taxon>
        <taxon>Parabacteroides</taxon>
    </lineage>
</organism>